<reference evidence="2 3" key="1">
    <citation type="submission" date="2024-06" db="EMBL/GenBank/DDBJ databases">
        <title>Genomics of switchgrass bacterial isolates.</title>
        <authorList>
            <person name="Shade A."/>
        </authorList>
    </citation>
    <scope>NUCLEOTIDE SEQUENCE [LARGE SCALE GENOMIC DNA]</scope>
    <source>
        <strain evidence="2 3">PvP084</strain>
    </source>
</reference>
<accession>A0ABV2NPB7</accession>
<dbReference type="Proteomes" id="UP001549119">
    <property type="component" value="Unassembled WGS sequence"/>
</dbReference>
<dbReference type="Pfam" id="PF07157">
    <property type="entry name" value="DNA_circ_N"/>
    <property type="match status" value="1"/>
</dbReference>
<evidence type="ECO:0000313" key="3">
    <source>
        <dbReference type="Proteomes" id="UP001549119"/>
    </source>
</evidence>
<dbReference type="InterPro" id="IPR009826">
    <property type="entry name" value="DNA_circ_N"/>
</dbReference>
<dbReference type="EMBL" id="JBEPNW010000002">
    <property type="protein sequence ID" value="MET3868345.1"/>
    <property type="molecule type" value="Genomic_DNA"/>
</dbReference>
<organism evidence="2 3">
    <name type="scientific">Methylobacterium radiotolerans</name>
    <dbReference type="NCBI Taxonomy" id="31998"/>
    <lineage>
        <taxon>Bacteria</taxon>
        <taxon>Pseudomonadati</taxon>
        <taxon>Pseudomonadota</taxon>
        <taxon>Alphaproteobacteria</taxon>
        <taxon>Hyphomicrobiales</taxon>
        <taxon>Methylobacteriaceae</taxon>
        <taxon>Methylobacterium</taxon>
    </lineage>
</organism>
<comment type="caution">
    <text evidence="2">The sequence shown here is derived from an EMBL/GenBank/DDBJ whole genome shotgun (WGS) entry which is preliminary data.</text>
</comment>
<proteinExistence type="predicted"/>
<evidence type="ECO:0000259" key="1">
    <source>
        <dbReference type="Pfam" id="PF07157"/>
    </source>
</evidence>
<keyword evidence="3" id="KW-1185">Reference proteome</keyword>
<evidence type="ECO:0000313" key="2">
    <source>
        <dbReference type="EMBL" id="MET3868345.1"/>
    </source>
</evidence>
<feature type="domain" description="DNA circulation N-terminal" evidence="1">
    <location>
        <begin position="7"/>
        <end position="91"/>
    </location>
</feature>
<gene>
    <name evidence="2" type="ORF">ABIC20_005654</name>
</gene>
<dbReference type="RefSeq" id="WP_209650441.1">
    <property type="nucleotide sequence ID" value="NZ_JBEPNV010000001.1"/>
</dbReference>
<protein>
    <submittedName>
        <fullName evidence="2">Prophage DNA circulation protein</fullName>
    </submittedName>
</protein>
<sequence length="158" mass="17291">MNWRDELRPPSFRGVPFKIEANTRFGGRRGFTYEFAKSERSSDEDLGRRVTRVAISGYVIGEDYLDQADDLEAALQREGAGLLVLSTMGQATMRCETYQRIETKDQGGLARFEMAFVRSQVGVAAPSGRENTQAAARAAAAQNATAAELSAGSDDDWS</sequence>
<name>A0ABV2NPB7_9HYPH</name>